<proteinExistence type="predicted"/>
<name>A0A7Y7WSF6_9PSED</name>
<gene>
    <name evidence="2" type="ORF">HX830_13465</name>
</gene>
<evidence type="ECO:0000313" key="2">
    <source>
        <dbReference type="EMBL" id="NWB85887.1"/>
    </source>
</evidence>
<feature type="transmembrane region" description="Helical" evidence="1">
    <location>
        <begin position="47"/>
        <end position="76"/>
    </location>
</feature>
<keyword evidence="1" id="KW-0472">Membrane</keyword>
<dbReference type="AlphaFoldDB" id="A0A7Y7WSF6"/>
<keyword evidence="1" id="KW-0812">Transmembrane</keyword>
<dbReference type="EMBL" id="JACAQA010000007">
    <property type="protein sequence ID" value="NWB85887.1"/>
    <property type="molecule type" value="Genomic_DNA"/>
</dbReference>
<feature type="transmembrane region" description="Helical" evidence="1">
    <location>
        <begin position="18"/>
        <end position="35"/>
    </location>
</feature>
<dbReference type="Proteomes" id="UP000522864">
    <property type="component" value="Unassembled WGS sequence"/>
</dbReference>
<organism evidence="2 3">
    <name type="scientific">Pseudomonas gingeri</name>
    <dbReference type="NCBI Taxonomy" id="117681"/>
    <lineage>
        <taxon>Bacteria</taxon>
        <taxon>Pseudomonadati</taxon>
        <taxon>Pseudomonadota</taxon>
        <taxon>Gammaproteobacteria</taxon>
        <taxon>Pseudomonadales</taxon>
        <taxon>Pseudomonadaceae</taxon>
        <taxon>Pseudomonas</taxon>
    </lineage>
</organism>
<protein>
    <submittedName>
        <fullName evidence="2">Uncharacterized protein</fullName>
    </submittedName>
</protein>
<dbReference type="RefSeq" id="WP_177100691.1">
    <property type="nucleotide sequence ID" value="NZ_JACAQA010000007.1"/>
</dbReference>
<sequence length="86" mass="9475">MDFKPHKESEMPVTPNNTIVVLCFVAFAPYCVAMIRRHQKPTAMMLLCVMSIGALIGLGSLPIAATVWALALYWAFTSKLVHSPAR</sequence>
<reference evidence="2 3" key="1">
    <citation type="submission" date="2020-04" db="EMBL/GenBank/DDBJ databases">
        <title>Molecular characterization of pseudomonads from Agaricus bisporus reveal novel blotch 2 pathogens in Western Europe.</title>
        <authorList>
            <person name="Taparia T."/>
            <person name="Krijger M."/>
            <person name="Haynes E."/>
            <person name="Elpinstone J.G."/>
            <person name="Noble R."/>
            <person name="Van Der Wolf J."/>
        </authorList>
    </citation>
    <scope>NUCLEOTIDE SEQUENCE [LARGE SCALE GENOMIC DNA]</scope>
    <source>
        <strain evidence="2 3">G9001</strain>
    </source>
</reference>
<accession>A0A7Y7WSF6</accession>
<evidence type="ECO:0000313" key="3">
    <source>
        <dbReference type="Proteomes" id="UP000522864"/>
    </source>
</evidence>
<comment type="caution">
    <text evidence="2">The sequence shown here is derived from an EMBL/GenBank/DDBJ whole genome shotgun (WGS) entry which is preliminary data.</text>
</comment>
<keyword evidence="1" id="KW-1133">Transmembrane helix</keyword>
<evidence type="ECO:0000256" key="1">
    <source>
        <dbReference type="SAM" id="Phobius"/>
    </source>
</evidence>